<dbReference type="PROSITE" id="PS50102">
    <property type="entry name" value="RRM"/>
    <property type="match status" value="1"/>
</dbReference>
<dbReference type="SMART" id="SM00360">
    <property type="entry name" value="RRM"/>
    <property type="match status" value="1"/>
</dbReference>
<keyword evidence="1" id="KW-0694">RNA-binding</keyword>
<feature type="compositionally biased region" description="Polar residues" evidence="2">
    <location>
        <begin position="193"/>
        <end position="211"/>
    </location>
</feature>
<comment type="caution">
    <text evidence="4">The sequence shown here is derived from an EMBL/GenBank/DDBJ whole genome shotgun (WGS) entry which is preliminary data.</text>
</comment>
<evidence type="ECO:0000256" key="1">
    <source>
        <dbReference type="PROSITE-ProRule" id="PRU00176"/>
    </source>
</evidence>
<dbReference type="Gene3D" id="3.30.70.330">
    <property type="match status" value="1"/>
</dbReference>
<evidence type="ECO:0000256" key="2">
    <source>
        <dbReference type="SAM" id="MobiDB-lite"/>
    </source>
</evidence>
<dbReference type="EMBL" id="NBCO01000017">
    <property type="protein sequence ID" value="ORC88256.1"/>
    <property type="molecule type" value="Genomic_DNA"/>
</dbReference>
<dbReference type="InterPro" id="IPR000504">
    <property type="entry name" value="RRM_dom"/>
</dbReference>
<evidence type="ECO:0000313" key="4">
    <source>
        <dbReference type="EMBL" id="ORC88256.1"/>
    </source>
</evidence>
<protein>
    <recommendedName>
        <fullName evidence="3">RRM domain-containing protein</fullName>
    </recommendedName>
</protein>
<dbReference type="CDD" id="cd00590">
    <property type="entry name" value="RRM_SF"/>
    <property type="match status" value="1"/>
</dbReference>
<feature type="compositionally biased region" description="Basic and acidic residues" evidence="2">
    <location>
        <begin position="218"/>
        <end position="227"/>
    </location>
</feature>
<dbReference type="InterPro" id="IPR035979">
    <property type="entry name" value="RBD_domain_sf"/>
</dbReference>
<gene>
    <name evidence="4" type="ORF">TM35_000171280</name>
</gene>
<evidence type="ECO:0000313" key="5">
    <source>
        <dbReference type="Proteomes" id="UP000192257"/>
    </source>
</evidence>
<dbReference type="PANTHER" id="PTHR45735:SF13">
    <property type="entry name" value="PROTEIN, PUTATIVE-RELATED"/>
    <property type="match status" value="1"/>
</dbReference>
<dbReference type="GO" id="GO:0003729">
    <property type="term" value="F:mRNA binding"/>
    <property type="evidence" value="ECO:0007669"/>
    <property type="project" value="TreeGrafter"/>
</dbReference>
<dbReference type="Pfam" id="PF00076">
    <property type="entry name" value="RRM_1"/>
    <property type="match status" value="1"/>
</dbReference>
<feature type="domain" description="RRM" evidence="3">
    <location>
        <begin position="7"/>
        <end position="84"/>
    </location>
</feature>
<dbReference type="GO" id="GO:0005847">
    <property type="term" value="C:mRNA cleavage and polyadenylation specificity factor complex"/>
    <property type="evidence" value="ECO:0007669"/>
    <property type="project" value="TreeGrafter"/>
</dbReference>
<name>A0A1X0NU71_9TRYP</name>
<accession>A0A1X0NU71</accession>
<dbReference type="Proteomes" id="UP000192257">
    <property type="component" value="Unassembled WGS sequence"/>
</dbReference>
<dbReference type="SUPFAM" id="SSF54928">
    <property type="entry name" value="RNA-binding domain, RBD"/>
    <property type="match status" value="1"/>
</dbReference>
<feature type="region of interest" description="Disordered" evidence="2">
    <location>
        <begin position="192"/>
        <end position="229"/>
    </location>
</feature>
<dbReference type="PANTHER" id="PTHR45735">
    <property type="entry name" value="CLEAVAGE STIMULATION FACTOR SUBUNIT 2"/>
    <property type="match status" value="1"/>
</dbReference>
<organism evidence="4 5">
    <name type="scientific">Trypanosoma theileri</name>
    <dbReference type="NCBI Taxonomy" id="67003"/>
    <lineage>
        <taxon>Eukaryota</taxon>
        <taxon>Discoba</taxon>
        <taxon>Euglenozoa</taxon>
        <taxon>Kinetoplastea</taxon>
        <taxon>Metakinetoplastina</taxon>
        <taxon>Trypanosomatida</taxon>
        <taxon>Trypanosomatidae</taxon>
        <taxon>Trypanosoma</taxon>
    </lineage>
</organism>
<dbReference type="OrthoDB" id="272703at2759"/>
<dbReference type="AlphaFoldDB" id="A0A1X0NU71"/>
<dbReference type="RefSeq" id="XP_028882322.1">
    <property type="nucleotide sequence ID" value="XM_029026207.1"/>
</dbReference>
<dbReference type="VEuPathDB" id="TriTrypDB:TM35_000171280"/>
<dbReference type="STRING" id="67003.A0A1X0NU71"/>
<keyword evidence="5" id="KW-1185">Reference proteome</keyword>
<sequence length="282" mass="31306">MSSAQTTSVFFTSVPLFVEEHSLRKHFESVGHITDFRFLGPAPGRDFRYGFADYLDVTSAQEAIQRLNGTSFGERTMKVTSAANSRNRKRHRQHAAATAVAEGAVRGGMMFPRSYVDPLLGRDDTSVLGCLHGIPVSDAYEAVEQLRVLVLERKNEARKLLDSYPALRLAVVMILQHAGRLPFGPLPSEAIQHPNNISNNTANSGVATTPAETEESEDTSKAKHSQEERDEVIEILTKLSEEEVERIVTMSDADLNRIPDLVQREQMSMLRARLLDMAGNLD</sequence>
<proteinExistence type="predicted"/>
<reference evidence="4 5" key="1">
    <citation type="submission" date="2017-03" db="EMBL/GenBank/DDBJ databases">
        <title>An alternative strategy for trypanosome survival in the mammalian bloodstream revealed through genome and transcriptome analysis of the ubiquitous bovine parasite Trypanosoma (Megatrypanum) theileri.</title>
        <authorList>
            <person name="Kelly S."/>
            <person name="Ivens A."/>
            <person name="Mott A."/>
            <person name="O'Neill E."/>
            <person name="Emms D."/>
            <person name="Macleod O."/>
            <person name="Voorheis P."/>
            <person name="Matthews J."/>
            <person name="Matthews K."/>
            <person name="Carrington M."/>
        </authorList>
    </citation>
    <scope>NUCLEOTIDE SEQUENCE [LARGE SCALE GENOMIC DNA]</scope>
    <source>
        <strain evidence="4">Edinburgh</strain>
    </source>
</reference>
<dbReference type="InterPro" id="IPR012677">
    <property type="entry name" value="Nucleotide-bd_a/b_plait_sf"/>
</dbReference>
<evidence type="ECO:0000259" key="3">
    <source>
        <dbReference type="PROSITE" id="PS50102"/>
    </source>
</evidence>
<dbReference type="GeneID" id="39985987"/>